<dbReference type="HOGENOM" id="CLU_2145870_0_0_1"/>
<evidence type="ECO:0000313" key="2">
    <source>
        <dbReference type="Proteomes" id="UP000054302"/>
    </source>
</evidence>
<name>A0A0D1Z6T5_EXOME</name>
<organism evidence="1 2">
    <name type="scientific">Exophiala mesophila</name>
    <name type="common">Black yeast-like fungus</name>
    <dbReference type="NCBI Taxonomy" id="212818"/>
    <lineage>
        <taxon>Eukaryota</taxon>
        <taxon>Fungi</taxon>
        <taxon>Dikarya</taxon>
        <taxon>Ascomycota</taxon>
        <taxon>Pezizomycotina</taxon>
        <taxon>Eurotiomycetes</taxon>
        <taxon>Chaetothyriomycetidae</taxon>
        <taxon>Chaetothyriales</taxon>
        <taxon>Herpotrichiellaceae</taxon>
        <taxon>Exophiala</taxon>
    </lineage>
</organism>
<sequence>MTATLSRFLGYKESCHQLIRTGLIRQQLIYSKVIQVSFSLSLFWLSISPQFPKTLRHLCVQHRAYLLPCAMSEGNFLSCLYECFIAFQLPNTYLSITGGGWCMDGRQQLKPC</sequence>
<dbReference type="VEuPathDB" id="FungiDB:PV10_07814"/>
<dbReference type="AlphaFoldDB" id="A0A0D1Z6T5"/>
<reference evidence="1 2" key="1">
    <citation type="submission" date="2015-01" db="EMBL/GenBank/DDBJ databases">
        <title>The Genome Sequence of Exophiala mesophila CBS40295.</title>
        <authorList>
            <consortium name="The Broad Institute Genomics Platform"/>
            <person name="Cuomo C."/>
            <person name="de Hoog S."/>
            <person name="Gorbushina A."/>
            <person name="Stielow B."/>
            <person name="Teixiera M."/>
            <person name="Abouelleil A."/>
            <person name="Chapman S.B."/>
            <person name="Priest M."/>
            <person name="Young S.K."/>
            <person name="Wortman J."/>
            <person name="Nusbaum C."/>
            <person name="Birren B."/>
        </authorList>
    </citation>
    <scope>NUCLEOTIDE SEQUENCE [LARGE SCALE GENOMIC DNA]</scope>
    <source>
        <strain evidence="1 2">CBS 40295</strain>
    </source>
</reference>
<accession>A0A0D1Z6T5</accession>
<evidence type="ECO:0000313" key="1">
    <source>
        <dbReference type="EMBL" id="KIV90517.1"/>
    </source>
</evidence>
<dbReference type="Proteomes" id="UP000054302">
    <property type="component" value="Unassembled WGS sequence"/>
</dbReference>
<dbReference type="EMBL" id="KN847524">
    <property type="protein sequence ID" value="KIV90517.1"/>
    <property type="molecule type" value="Genomic_DNA"/>
</dbReference>
<gene>
    <name evidence="1" type="ORF">PV10_07814</name>
</gene>
<keyword evidence="2" id="KW-1185">Reference proteome</keyword>
<protein>
    <submittedName>
        <fullName evidence="1">Uncharacterized protein</fullName>
    </submittedName>
</protein>
<dbReference type="RefSeq" id="XP_016222091.1">
    <property type="nucleotide sequence ID" value="XM_016372759.1"/>
</dbReference>
<dbReference type="GeneID" id="27325659"/>
<proteinExistence type="predicted"/>